<evidence type="ECO:0000313" key="1">
    <source>
        <dbReference type="EMBL" id="SEN56298.1"/>
    </source>
</evidence>
<proteinExistence type="predicted"/>
<keyword evidence="2" id="KW-1185">Reference proteome</keyword>
<reference evidence="2" key="1">
    <citation type="submission" date="2016-10" db="EMBL/GenBank/DDBJ databases">
        <authorList>
            <person name="Varghese N."/>
            <person name="Submissions S."/>
        </authorList>
    </citation>
    <scope>NUCLEOTIDE SEQUENCE [LARGE SCALE GENOMIC DNA]</scope>
    <source>
        <strain evidence="2">Gh-48</strain>
    </source>
</reference>
<accession>A0A1H8HL43</accession>
<protein>
    <submittedName>
        <fullName evidence="1">Uncharacterized protein</fullName>
    </submittedName>
</protein>
<dbReference type="EMBL" id="FOCL01000003">
    <property type="protein sequence ID" value="SEN56298.1"/>
    <property type="molecule type" value="Genomic_DNA"/>
</dbReference>
<dbReference type="Proteomes" id="UP000198942">
    <property type="component" value="Unassembled WGS sequence"/>
</dbReference>
<gene>
    <name evidence="1" type="ORF">SAMN05192574_103527</name>
</gene>
<dbReference type="AlphaFoldDB" id="A0A1H8HL43"/>
<organism evidence="1 2">
    <name type="scientific">Mucilaginibacter gossypiicola</name>
    <dbReference type="NCBI Taxonomy" id="551995"/>
    <lineage>
        <taxon>Bacteria</taxon>
        <taxon>Pseudomonadati</taxon>
        <taxon>Bacteroidota</taxon>
        <taxon>Sphingobacteriia</taxon>
        <taxon>Sphingobacteriales</taxon>
        <taxon>Sphingobacteriaceae</taxon>
        <taxon>Mucilaginibacter</taxon>
    </lineage>
</organism>
<sequence length="116" mass="12843">MDPIMTLVIVAIIAAIVLVEFNKQQKAKVSDNSPITFDVQQAYLLKAAEYKIEAIEDHQKHSTGINSTAIENLEGELTQLTKAFEKGDIQLKEFNLKLDALLNNLDPVNFSLAQAS</sequence>
<name>A0A1H8HL43_9SPHI</name>
<evidence type="ECO:0000313" key="2">
    <source>
        <dbReference type="Proteomes" id="UP000198942"/>
    </source>
</evidence>